<proteinExistence type="predicted"/>
<reference evidence="3" key="2">
    <citation type="submission" date="2015-01" db="EMBL/GenBank/DDBJ databases">
        <title>Evolutionary Origins and Diversification of the Mycorrhizal Mutualists.</title>
        <authorList>
            <consortium name="DOE Joint Genome Institute"/>
            <consortium name="Mycorrhizal Genomics Consortium"/>
            <person name="Kohler A."/>
            <person name="Kuo A."/>
            <person name="Nagy L.G."/>
            <person name="Floudas D."/>
            <person name="Copeland A."/>
            <person name="Barry K.W."/>
            <person name="Cichocki N."/>
            <person name="Veneault-Fourrey C."/>
            <person name="LaButti K."/>
            <person name="Lindquist E.A."/>
            <person name="Lipzen A."/>
            <person name="Lundell T."/>
            <person name="Morin E."/>
            <person name="Murat C."/>
            <person name="Riley R."/>
            <person name="Ohm R."/>
            <person name="Sun H."/>
            <person name="Tunlid A."/>
            <person name="Henrissat B."/>
            <person name="Grigoriev I.V."/>
            <person name="Hibbett D.S."/>
            <person name="Martin F."/>
        </authorList>
    </citation>
    <scope>NUCLEOTIDE SEQUENCE [LARGE SCALE GENOMIC DNA]</scope>
    <source>
        <strain evidence="3">Ve08.2h10</strain>
    </source>
</reference>
<dbReference type="InParanoid" id="A0A0D0DAZ0"/>
<evidence type="ECO:0000313" key="2">
    <source>
        <dbReference type="EMBL" id="KIK81181.1"/>
    </source>
</evidence>
<name>A0A0D0DAZ0_9AGAM</name>
<dbReference type="EMBL" id="KN825849">
    <property type="protein sequence ID" value="KIK81181.1"/>
    <property type="molecule type" value="Genomic_DNA"/>
</dbReference>
<keyword evidence="3" id="KW-1185">Reference proteome</keyword>
<reference evidence="2 3" key="1">
    <citation type="submission" date="2014-04" db="EMBL/GenBank/DDBJ databases">
        <authorList>
            <consortium name="DOE Joint Genome Institute"/>
            <person name="Kuo A."/>
            <person name="Kohler A."/>
            <person name="Jargeat P."/>
            <person name="Nagy L.G."/>
            <person name="Floudas D."/>
            <person name="Copeland A."/>
            <person name="Barry K.W."/>
            <person name="Cichocki N."/>
            <person name="Veneault-Fourrey C."/>
            <person name="LaButti K."/>
            <person name="Lindquist E.A."/>
            <person name="Lipzen A."/>
            <person name="Lundell T."/>
            <person name="Morin E."/>
            <person name="Murat C."/>
            <person name="Sun H."/>
            <person name="Tunlid A."/>
            <person name="Henrissat B."/>
            <person name="Grigoriev I.V."/>
            <person name="Hibbett D.S."/>
            <person name="Martin F."/>
            <person name="Nordberg H.P."/>
            <person name="Cantor M.N."/>
            <person name="Hua S.X."/>
        </authorList>
    </citation>
    <scope>NUCLEOTIDE SEQUENCE [LARGE SCALE GENOMIC DNA]</scope>
    <source>
        <strain evidence="2 3">Ve08.2h10</strain>
    </source>
</reference>
<sequence length="290" mass="31770">MAEIPQLRMEGQNWSSWSKNLEWALSSLQVAAYIKETMPNLYDEQLHALANSNSPSYSAYEGFEAPTVLFKKPTSTTGKLQDIQSTRTMQEAAYSVQTANNHCDDNVSNGSGRWNDHILSSNMCCQCKWEPRGQEKVEGGESRGRGEKVEAGRIRKQEATARGLGEGSMNPSAGGISLLITVSSLDDESRNLRVCCTCTIPQTLNTPHKMVSGTAADTTNPNTTSARPTEPVGAFANNDVKYVKEETQGGREPVNENGKVVDIHCTHVMHQKPQLTYQTAINDTPGILTF</sequence>
<evidence type="ECO:0000313" key="3">
    <source>
        <dbReference type="Proteomes" id="UP000054538"/>
    </source>
</evidence>
<feature type="region of interest" description="Disordered" evidence="1">
    <location>
        <begin position="211"/>
        <end position="231"/>
    </location>
</feature>
<organism evidence="2 3">
    <name type="scientific">Paxillus rubicundulus Ve08.2h10</name>
    <dbReference type="NCBI Taxonomy" id="930991"/>
    <lineage>
        <taxon>Eukaryota</taxon>
        <taxon>Fungi</taxon>
        <taxon>Dikarya</taxon>
        <taxon>Basidiomycota</taxon>
        <taxon>Agaricomycotina</taxon>
        <taxon>Agaricomycetes</taxon>
        <taxon>Agaricomycetidae</taxon>
        <taxon>Boletales</taxon>
        <taxon>Paxilineae</taxon>
        <taxon>Paxillaceae</taxon>
        <taxon>Paxillus</taxon>
    </lineage>
</organism>
<evidence type="ECO:0000256" key="1">
    <source>
        <dbReference type="SAM" id="MobiDB-lite"/>
    </source>
</evidence>
<gene>
    <name evidence="2" type="ORF">PAXRUDRAFT_156716</name>
</gene>
<dbReference type="HOGENOM" id="CLU_007654_3_0_1"/>
<accession>A0A0D0DAZ0</accession>
<dbReference type="Proteomes" id="UP000054538">
    <property type="component" value="Unassembled WGS sequence"/>
</dbReference>
<feature type="compositionally biased region" description="Polar residues" evidence="1">
    <location>
        <begin position="215"/>
        <end position="227"/>
    </location>
</feature>
<protein>
    <submittedName>
        <fullName evidence="2">Unplaced genomic scaffold scaffold_1027, whole genome shotgun sequence</fullName>
    </submittedName>
</protein>
<dbReference type="OrthoDB" id="10650817at2759"/>
<dbReference type="AlphaFoldDB" id="A0A0D0DAZ0"/>